<feature type="domain" description="HTH crp-type" evidence="2">
    <location>
        <begin position="19"/>
        <end position="76"/>
    </location>
</feature>
<dbReference type="Gene3D" id="1.10.10.10">
    <property type="entry name" value="Winged helix-like DNA-binding domain superfamily/Winged helix DNA-binding domain"/>
    <property type="match status" value="1"/>
</dbReference>
<evidence type="ECO:0000313" key="3">
    <source>
        <dbReference type="EMBL" id="CAB4898160.1"/>
    </source>
</evidence>
<reference evidence="3" key="1">
    <citation type="submission" date="2020-05" db="EMBL/GenBank/DDBJ databases">
        <authorList>
            <person name="Chiriac C."/>
            <person name="Salcher M."/>
            <person name="Ghai R."/>
            <person name="Kavagutti S V."/>
        </authorList>
    </citation>
    <scope>NUCLEOTIDE SEQUENCE</scope>
</reference>
<dbReference type="Pfam" id="PF00480">
    <property type="entry name" value="ROK"/>
    <property type="match status" value="1"/>
</dbReference>
<dbReference type="InterPro" id="IPR036388">
    <property type="entry name" value="WH-like_DNA-bd_sf"/>
</dbReference>
<dbReference type="AlphaFoldDB" id="A0A6J7FZZ0"/>
<dbReference type="InterPro" id="IPR049874">
    <property type="entry name" value="ROK_cs"/>
</dbReference>
<protein>
    <submittedName>
        <fullName evidence="3">Unannotated protein</fullName>
    </submittedName>
</protein>
<dbReference type="InterPro" id="IPR000600">
    <property type="entry name" value="ROK"/>
</dbReference>
<dbReference type="SUPFAM" id="SSF53067">
    <property type="entry name" value="Actin-like ATPase domain"/>
    <property type="match status" value="1"/>
</dbReference>
<evidence type="ECO:0000256" key="1">
    <source>
        <dbReference type="ARBA" id="ARBA00006479"/>
    </source>
</evidence>
<proteinExistence type="inferred from homology"/>
<dbReference type="GO" id="GO:0003677">
    <property type="term" value="F:DNA binding"/>
    <property type="evidence" value="ECO:0007669"/>
    <property type="project" value="InterPro"/>
</dbReference>
<dbReference type="EMBL" id="CAFBMK010000013">
    <property type="protein sequence ID" value="CAB4898160.1"/>
    <property type="molecule type" value="Genomic_DNA"/>
</dbReference>
<dbReference type="PROSITE" id="PS01125">
    <property type="entry name" value="ROK"/>
    <property type="match status" value="1"/>
</dbReference>
<dbReference type="GO" id="GO:0006355">
    <property type="term" value="P:regulation of DNA-templated transcription"/>
    <property type="evidence" value="ECO:0007669"/>
    <property type="project" value="InterPro"/>
</dbReference>
<dbReference type="InterPro" id="IPR043129">
    <property type="entry name" value="ATPase_NBD"/>
</dbReference>
<accession>A0A6J7FZZ0</accession>
<comment type="similarity">
    <text evidence="1">Belongs to the ROK (NagC/XylR) family.</text>
</comment>
<organism evidence="3">
    <name type="scientific">freshwater metagenome</name>
    <dbReference type="NCBI Taxonomy" id="449393"/>
    <lineage>
        <taxon>unclassified sequences</taxon>
        <taxon>metagenomes</taxon>
        <taxon>ecological metagenomes</taxon>
    </lineage>
</organism>
<evidence type="ECO:0000259" key="2">
    <source>
        <dbReference type="SMART" id="SM00419"/>
    </source>
</evidence>
<dbReference type="InterPro" id="IPR012318">
    <property type="entry name" value="HTH_CRP"/>
</dbReference>
<dbReference type="SUPFAM" id="SSF46785">
    <property type="entry name" value="Winged helix' DNA-binding domain"/>
    <property type="match status" value="1"/>
</dbReference>
<dbReference type="InterPro" id="IPR036390">
    <property type="entry name" value="WH_DNA-bd_sf"/>
</dbReference>
<gene>
    <name evidence="3" type="ORF">UFOPK3564_00421</name>
</gene>
<sequence>MVTRRTYRPARGSSQRIVDALRAGVEVTRAELADRTGLSRATVSALVRDLERDGLVAVGTGGSAAGRTGRRPEVVRLTRRAGAVLGVDFGHEHVRVAVSDLAGNVLCAHSARADVDRGMESALATARRLADVVAEEAGVERAELLACGAGVPAPVDRATGRIGSTSLLPSWSGTTLTAALEDVLGMPVVVDNDANLGALGEQAAGAARGVDDAIYVKVSSGVGAGLISGGRLLRGSTGIAGEIGHVAVVPNGVPCRCGGRGCLETIASAPAVRRQLLQTTGHALPGDDLLRALSDGDPRVTRLLADAGRSIGRVLAAACHLLDPAVIVLGGDPAFSTEPVLAGLREELDRHRLPGAGGDVRLLPAQLGNQGQVVGALRLAARSLDGRAPLNFASIT</sequence>
<name>A0A6J7FZZ0_9ZZZZ</name>
<dbReference type="SMART" id="SM00419">
    <property type="entry name" value="HTH_CRP"/>
    <property type="match status" value="1"/>
</dbReference>
<dbReference type="PANTHER" id="PTHR18964">
    <property type="entry name" value="ROK (REPRESSOR, ORF, KINASE) FAMILY"/>
    <property type="match status" value="1"/>
</dbReference>
<dbReference type="Pfam" id="PF13412">
    <property type="entry name" value="HTH_24"/>
    <property type="match status" value="1"/>
</dbReference>
<dbReference type="Gene3D" id="3.30.420.40">
    <property type="match status" value="2"/>
</dbReference>
<dbReference type="PANTHER" id="PTHR18964:SF173">
    <property type="entry name" value="GLUCOKINASE"/>
    <property type="match status" value="1"/>
</dbReference>